<dbReference type="HAMAP" id="MF_00527">
    <property type="entry name" value="3MGH"/>
    <property type="match status" value="1"/>
</dbReference>
<gene>
    <name evidence="6" type="ORF">BCR15_09890</name>
</gene>
<dbReference type="EC" id="3.2.2.-" evidence="5"/>
<keyword evidence="2 5" id="KW-0227">DNA damage</keyword>
<organism evidence="6 7">
    <name type="scientific">Tessaracoccus lapidicaptus</name>
    <dbReference type="NCBI Taxonomy" id="1427523"/>
    <lineage>
        <taxon>Bacteria</taxon>
        <taxon>Bacillati</taxon>
        <taxon>Actinomycetota</taxon>
        <taxon>Actinomycetes</taxon>
        <taxon>Propionibacteriales</taxon>
        <taxon>Propionibacteriaceae</taxon>
        <taxon>Tessaracoccus</taxon>
    </lineage>
</organism>
<evidence type="ECO:0000256" key="4">
    <source>
        <dbReference type="ARBA" id="ARBA00023204"/>
    </source>
</evidence>
<reference evidence="7" key="1">
    <citation type="submission" date="2016-07" db="EMBL/GenBank/DDBJ databases">
        <authorList>
            <person name="Florea S."/>
            <person name="Webb J.S."/>
            <person name="Jaromczyk J."/>
            <person name="Schardl C.L."/>
        </authorList>
    </citation>
    <scope>NUCLEOTIDE SEQUENCE [LARGE SCALE GENOMIC DNA]</scope>
    <source>
        <strain evidence="7">IPBSL-7</strain>
    </source>
</reference>
<dbReference type="NCBIfam" id="NF002003">
    <property type="entry name" value="PRK00802.1-3"/>
    <property type="match status" value="1"/>
</dbReference>
<dbReference type="Gene3D" id="3.10.300.10">
    <property type="entry name" value="Methylpurine-DNA glycosylase (MPG)"/>
    <property type="match status" value="1"/>
</dbReference>
<sequence length="205" mass="21508">MLVHPAIGYPDLPDDAVALLEAVAAEARALLDGTLTVDRDGERVSLRITEVEAYGGGYDPASHAYRGPSARNAAMFGPPRHAYVYRHMGLHTCFNVVVAVDGTPTGVLVRAGEVVEGVEIARARRAAKGVTRRDTDLASGPARLTVAMGITLADAGAPLDGSTAITVRPRSGEEPMVAVGPRIGVGKAADFPLRFWIDGDPTVSR</sequence>
<dbReference type="InterPro" id="IPR036995">
    <property type="entry name" value="MPG_sf"/>
</dbReference>
<evidence type="ECO:0000256" key="1">
    <source>
        <dbReference type="ARBA" id="ARBA00009232"/>
    </source>
</evidence>
<dbReference type="AlphaFoldDB" id="A0A1C0AHH4"/>
<dbReference type="GO" id="GO:0006284">
    <property type="term" value="P:base-excision repair"/>
    <property type="evidence" value="ECO:0007669"/>
    <property type="project" value="InterPro"/>
</dbReference>
<dbReference type="PANTHER" id="PTHR10429">
    <property type="entry name" value="DNA-3-METHYLADENINE GLYCOSYLASE"/>
    <property type="match status" value="1"/>
</dbReference>
<dbReference type="NCBIfam" id="TIGR00567">
    <property type="entry name" value="3mg"/>
    <property type="match status" value="1"/>
</dbReference>
<dbReference type="InterPro" id="IPR011034">
    <property type="entry name" value="Formyl_transferase-like_C_sf"/>
</dbReference>
<keyword evidence="4 5" id="KW-0234">DNA repair</keyword>
<dbReference type="PANTHER" id="PTHR10429:SF0">
    <property type="entry name" value="DNA-3-METHYLADENINE GLYCOSYLASE"/>
    <property type="match status" value="1"/>
</dbReference>
<dbReference type="Proteomes" id="UP000093501">
    <property type="component" value="Unassembled WGS sequence"/>
</dbReference>
<dbReference type="CDD" id="cd00540">
    <property type="entry name" value="AAG"/>
    <property type="match status" value="1"/>
</dbReference>
<dbReference type="SUPFAM" id="SSF50486">
    <property type="entry name" value="FMT C-terminal domain-like"/>
    <property type="match status" value="1"/>
</dbReference>
<proteinExistence type="inferred from homology"/>
<dbReference type="InterPro" id="IPR003180">
    <property type="entry name" value="MPG"/>
</dbReference>
<evidence type="ECO:0000313" key="6">
    <source>
        <dbReference type="EMBL" id="OCL31459.1"/>
    </source>
</evidence>
<keyword evidence="3 5" id="KW-0378">Hydrolase</keyword>
<accession>A0A1C0AHH4</accession>
<comment type="caution">
    <text evidence="6">The sequence shown here is derived from an EMBL/GenBank/DDBJ whole genome shotgun (WGS) entry which is preliminary data.</text>
</comment>
<keyword evidence="7" id="KW-1185">Reference proteome</keyword>
<dbReference type="GO" id="GO:0003677">
    <property type="term" value="F:DNA binding"/>
    <property type="evidence" value="ECO:0007669"/>
    <property type="project" value="InterPro"/>
</dbReference>
<dbReference type="GO" id="GO:0003905">
    <property type="term" value="F:alkylbase DNA N-glycosylase activity"/>
    <property type="evidence" value="ECO:0007669"/>
    <property type="project" value="InterPro"/>
</dbReference>
<dbReference type="Pfam" id="PF02245">
    <property type="entry name" value="Pur_DNA_glyco"/>
    <property type="match status" value="1"/>
</dbReference>
<protein>
    <recommendedName>
        <fullName evidence="5">Putative 3-methyladenine DNA glycosylase</fullName>
        <ecNumber evidence="5">3.2.2.-</ecNumber>
    </recommendedName>
</protein>
<dbReference type="EMBL" id="MBQD01000026">
    <property type="protein sequence ID" value="OCL31459.1"/>
    <property type="molecule type" value="Genomic_DNA"/>
</dbReference>
<evidence type="ECO:0000256" key="3">
    <source>
        <dbReference type="ARBA" id="ARBA00022801"/>
    </source>
</evidence>
<evidence type="ECO:0000313" key="7">
    <source>
        <dbReference type="Proteomes" id="UP000093501"/>
    </source>
</evidence>
<dbReference type="RefSeq" id="WP_068752695.1">
    <property type="nucleotide sequence ID" value="NZ_MBQD01000026.1"/>
</dbReference>
<name>A0A1C0AHH4_9ACTN</name>
<comment type="similarity">
    <text evidence="1 5">Belongs to the DNA glycosylase MPG family.</text>
</comment>
<evidence type="ECO:0000256" key="2">
    <source>
        <dbReference type="ARBA" id="ARBA00022763"/>
    </source>
</evidence>
<evidence type="ECO:0000256" key="5">
    <source>
        <dbReference type="HAMAP-Rule" id="MF_00527"/>
    </source>
</evidence>